<gene>
    <name evidence="1" type="ORF">Tcan_11262</name>
</gene>
<accession>A0A0B2V3W9</accession>
<evidence type="ECO:0000313" key="1">
    <source>
        <dbReference type="EMBL" id="KHN76179.1"/>
    </source>
</evidence>
<organism evidence="1 2">
    <name type="scientific">Toxocara canis</name>
    <name type="common">Canine roundworm</name>
    <dbReference type="NCBI Taxonomy" id="6265"/>
    <lineage>
        <taxon>Eukaryota</taxon>
        <taxon>Metazoa</taxon>
        <taxon>Ecdysozoa</taxon>
        <taxon>Nematoda</taxon>
        <taxon>Chromadorea</taxon>
        <taxon>Rhabditida</taxon>
        <taxon>Spirurina</taxon>
        <taxon>Ascaridomorpha</taxon>
        <taxon>Ascaridoidea</taxon>
        <taxon>Toxocaridae</taxon>
        <taxon>Toxocara</taxon>
    </lineage>
</organism>
<name>A0A0B2V3W9_TOXCA</name>
<sequence length="144" mass="16229">MLAASISPIRYSLRPVHSHISHDECQHTQSQPYISRISGLKPRGILILMARRETVFKNTTTVNSAISDMDVATIPRIQRSAVENTNGTAMSTQTMVCDGVEAGALDEGMRAAVKTHKNARIEKSERTRTFRFLHVYQQYRLRLS</sequence>
<dbReference type="EMBL" id="JPKZ01002566">
    <property type="protein sequence ID" value="KHN76179.1"/>
    <property type="molecule type" value="Genomic_DNA"/>
</dbReference>
<proteinExistence type="predicted"/>
<dbReference type="Proteomes" id="UP000031036">
    <property type="component" value="Unassembled WGS sequence"/>
</dbReference>
<keyword evidence="2" id="KW-1185">Reference proteome</keyword>
<comment type="caution">
    <text evidence="1">The sequence shown here is derived from an EMBL/GenBank/DDBJ whole genome shotgun (WGS) entry which is preliminary data.</text>
</comment>
<dbReference type="AlphaFoldDB" id="A0A0B2V3W9"/>
<reference evidence="1 2" key="1">
    <citation type="submission" date="2014-11" db="EMBL/GenBank/DDBJ databases">
        <title>Genetic blueprint of the zoonotic pathogen Toxocara canis.</title>
        <authorList>
            <person name="Zhu X.-Q."/>
            <person name="Korhonen P.K."/>
            <person name="Cai H."/>
            <person name="Young N.D."/>
            <person name="Nejsum P."/>
            <person name="von Samson-Himmelstjerna G."/>
            <person name="Boag P.R."/>
            <person name="Tan P."/>
            <person name="Li Q."/>
            <person name="Min J."/>
            <person name="Yang Y."/>
            <person name="Wang X."/>
            <person name="Fang X."/>
            <person name="Hall R.S."/>
            <person name="Hofmann A."/>
            <person name="Sternberg P.W."/>
            <person name="Jex A.R."/>
            <person name="Gasser R.B."/>
        </authorList>
    </citation>
    <scope>NUCLEOTIDE SEQUENCE [LARGE SCALE GENOMIC DNA]</scope>
    <source>
        <strain evidence="1">PN_DK_2014</strain>
    </source>
</reference>
<evidence type="ECO:0000313" key="2">
    <source>
        <dbReference type="Proteomes" id="UP000031036"/>
    </source>
</evidence>
<protein>
    <submittedName>
        <fullName evidence="1">Uncharacterized protein</fullName>
    </submittedName>
</protein>